<evidence type="ECO:0000313" key="3">
    <source>
        <dbReference type="EMBL" id="KLO17171.1"/>
    </source>
</evidence>
<evidence type="ECO:0000313" key="4">
    <source>
        <dbReference type="Proteomes" id="UP000053477"/>
    </source>
</evidence>
<proteinExistence type="predicted"/>
<gene>
    <name evidence="3" type="ORF">SCHPADRAFT_846825</name>
</gene>
<dbReference type="STRING" id="27342.A0A0H2SJ93"/>
<feature type="signal peptide" evidence="2">
    <location>
        <begin position="1"/>
        <end position="22"/>
    </location>
</feature>
<evidence type="ECO:0008006" key="5">
    <source>
        <dbReference type="Google" id="ProtNLM"/>
    </source>
</evidence>
<dbReference type="OrthoDB" id="2564904at2759"/>
<reference evidence="3 4" key="1">
    <citation type="submission" date="2015-04" db="EMBL/GenBank/DDBJ databases">
        <title>Complete genome sequence of Schizopora paradoxa KUC8140, a cosmopolitan wood degrader in East Asia.</title>
        <authorList>
            <consortium name="DOE Joint Genome Institute"/>
            <person name="Min B."/>
            <person name="Park H."/>
            <person name="Jang Y."/>
            <person name="Kim J.-J."/>
            <person name="Kim K.H."/>
            <person name="Pangilinan J."/>
            <person name="Lipzen A."/>
            <person name="Riley R."/>
            <person name="Grigoriev I.V."/>
            <person name="Spatafora J.W."/>
            <person name="Choi I.-G."/>
        </authorList>
    </citation>
    <scope>NUCLEOTIDE SEQUENCE [LARGE SCALE GENOMIC DNA]</scope>
    <source>
        <strain evidence="3 4">KUC8140</strain>
    </source>
</reference>
<feature type="chain" id="PRO_5005202533" description="Macrofage activating glyco protein" evidence="2">
    <location>
        <begin position="23"/>
        <end position="375"/>
    </location>
</feature>
<accession>A0A0H2SJ93</accession>
<dbReference type="EMBL" id="KQ085907">
    <property type="protein sequence ID" value="KLO17171.1"/>
    <property type="molecule type" value="Genomic_DNA"/>
</dbReference>
<evidence type="ECO:0000256" key="1">
    <source>
        <dbReference type="SAM" id="MobiDB-lite"/>
    </source>
</evidence>
<dbReference type="AlphaFoldDB" id="A0A0H2SJ93"/>
<protein>
    <recommendedName>
        <fullName evidence="5">Macrofage activating glyco protein</fullName>
    </recommendedName>
</protein>
<name>A0A0H2SJ93_9AGAM</name>
<keyword evidence="4" id="KW-1185">Reference proteome</keyword>
<dbReference type="Proteomes" id="UP000053477">
    <property type="component" value="Unassembled WGS sequence"/>
</dbReference>
<dbReference type="InParanoid" id="A0A0H2SJ93"/>
<sequence>MPSQHTRFALVALACAALSVKGQEALSSKRFTWPDIPYQVTGDDGGQRGPQAGFNLCNSTTENQQSECQTAFLNNLGDFCMWSSGTLNDTIGESEAREFAWCTAPGHGTRVIPPGTIIGAQWLYAKNYLQVVGFLDQTKVNLFAGDDGGELDPHGDDEQGNPLGGIVFTNGFGMNSASFQQLASTNNFTANQQYTQVIEWVDFIGTGMFCLKMCNPSDPDAASLCNHIYDKIGCAYNAIADYGSINGTFEVCDSEDMTPPGVFVENGVTTTWFQPASGPVVPPYTTTVPSSSNCVTYQSTQLFAAAATDPAVSTSSSSASTQTTGSGTASNSGSASSGKSTGASSSSLPSFSMPATPFLVASLILTLTTAGIVLA</sequence>
<organism evidence="3 4">
    <name type="scientific">Schizopora paradoxa</name>
    <dbReference type="NCBI Taxonomy" id="27342"/>
    <lineage>
        <taxon>Eukaryota</taxon>
        <taxon>Fungi</taxon>
        <taxon>Dikarya</taxon>
        <taxon>Basidiomycota</taxon>
        <taxon>Agaricomycotina</taxon>
        <taxon>Agaricomycetes</taxon>
        <taxon>Hymenochaetales</taxon>
        <taxon>Schizoporaceae</taxon>
        <taxon>Schizopora</taxon>
    </lineage>
</organism>
<feature type="region of interest" description="Disordered" evidence="1">
    <location>
        <begin position="314"/>
        <end position="346"/>
    </location>
</feature>
<keyword evidence="2" id="KW-0732">Signal</keyword>
<evidence type="ECO:0000256" key="2">
    <source>
        <dbReference type="SAM" id="SignalP"/>
    </source>
</evidence>